<evidence type="ECO:0000256" key="2">
    <source>
        <dbReference type="SAM" id="Coils"/>
    </source>
</evidence>
<accession>A0A850PP67</accession>
<feature type="coiled-coil region" evidence="2">
    <location>
        <begin position="15"/>
        <end position="42"/>
    </location>
</feature>
<dbReference type="SUPFAM" id="SSF140453">
    <property type="entry name" value="EsxAB dimer-like"/>
    <property type="match status" value="1"/>
</dbReference>
<protein>
    <recommendedName>
        <fullName evidence="1">ESAT-6-like protein</fullName>
    </recommendedName>
</protein>
<dbReference type="InterPro" id="IPR010310">
    <property type="entry name" value="T7SS_ESAT-6-like"/>
</dbReference>
<keyword evidence="4" id="KW-1185">Reference proteome</keyword>
<dbReference type="Pfam" id="PF06013">
    <property type="entry name" value="WXG100"/>
    <property type="match status" value="1"/>
</dbReference>
<comment type="caution">
    <text evidence="3">The sequence shown here is derived from an EMBL/GenBank/DDBJ whole genome shotgun (WGS) entry which is preliminary data.</text>
</comment>
<dbReference type="RefSeq" id="WP_178358677.1">
    <property type="nucleotide sequence ID" value="NZ_JABFYL010000023.1"/>
</dbReference>
<evidence type="ECO:0000313" key="3">
    <source>
        <dbReference type="EMBL" id="NVN50313.1"/>
    </source>
</evidence>
<dbReference type="InterPro" id="IPR036689">
    <property type="entry name" value="ESAT-6-like_sf"/>
</dbReference>
<evidence type="ECO:0000256" key="1">
    <source>
        <dbReference type="RuleBase" id="RU362001"/>
    </source>
</evidence>
<comment type="similarity">
    <text evidence="1">Belongs to the WXG100 family.</text>
</comment>
<gene>
    <name evidence="3" type="ORF">HLY00_1480</name>
</gene>
<dbReference type="Proteomes" id="UP000570517">
    <property type="component" value="Unassembled WGS sequence"/>
</dbReference>
<name>A0A850PP67_9MYCO</name>
<dbReference type="NCBIfam" id="TIGR03930">
    <property type="entry name" value="WXG100_ESAT6"/>
    <property type="match status" value="1"/>
</dbReference>
<organism evidence="3 4">
    <name type="scientific">Mycolicibacterium hippocampi</name>
    <dbReference type="NCBI Taxonomy" id="659824"/>
    <lineage>
        <taxon>Bacteria</taxon>
        <taxon>Bacillati</taxon>
        <taxon>Actinomycetota</taxon>
        <taxon>Actinomycetes</taxon>
        <taxon>Mycobacteriales</taxon>
        <taxon>Mycobacteriaceae</taxon>
        <taxon>Mycolicibacterium</taxon>
    </lineage>
</organism>
<dbReference type="EMBL" id="JABFYL010000023">
    <property type="protein sequence ID" value="NVN50313.1"/>
    <property type="molecule type" value="Genomic_DNA"/>
</dbReference>
<sequence>MDHLRVDADHAYNTSRAVGNDAEELREELARLERHWDNLSRGWTGLASSAYSAMWAEWLGGASTLVDALAERSHTLGLAAVRYSEQDAESAVGIDSVPMDLGI</sequence>
<dbReference type="AlphaFoldDB" id="A0A850PP67"/>
<dbReference type="Gene3D" id="1.10.287.1060">
    <property type="entry name" value="ESAT-6-like"/>
    <property type="match status" value="1"/>
</dbReference>
<keyword evidence="2" id="KW-0175">Coiled coil</keyword>
<proteinExistence type="inferred from homology"/>
<reference evidence="3 4" key="1">
    <citation type="submission" date="2020-05" db="EMBL/GenBank/DDBJ databases">
        <title>Draft genome sequence of Mycobacterium hippocampi DL, isolated from European seabass, Dicentrarchus labrax, reared in fish farms.</title>
        <authorList>
            <person name="Stathopoulou P."/>
            <person name="Asimakis E."/>
            <person name="Tzokas K."/>
            <person name="Batargias C."/>
            <person name="Tsiamis G."/>
        </authorList>
    </citation>
    <scope>NUCLEOTIDE SEQUENCE [LARGE SCALE GENOMIC DNA]</scope>
    <source>
        <strain evidence="3 4">DL</strain>
    </source>
</reference>
<evidence type="ECO:0000313" key="4">
    <source>
        <dbReference type="Proteomes" id="UP000570517"/>
    </source>
</evidence>